<sequence length="189" mass="20314">MQVRHRLGSAVVAALLVLGSTACDLNGGTIDTGKPVEVAKVSSQQTRDGKVVRKTVRRRERIPQPTRTRKVASMRSGITHVARPGRPGTRLRVYRLTLRGGVVTRRTVLHTTVLRRPVARLVLVGSSTGPSVPRNAPCDRNYSGCVPFASDVDCAGGGGDGPGYLDHPVRVIGIDVYDLDRDRDGIACN</sequence>
<evidence type="ECO:0000313" key="5">
    <source>
        <dbReference type="Proteomes" id="UP000780875"/>
    </source>
</evidence>
<dbReference type="Pfam" id="PF07501">
    <property type="entry name" value="G5"/>
    <property type="match status" value="1"/>
</dbReference>
<gene>
    <name evidence="4" type="ORF">K8U61_20540</name>
</gene>
<evidence type="ECO:0000256" key="2">
    <source>
        <dbReference type="SAM" id="SignalP"/>
    </source>
</evidence>
<dbReference type="PROSITE" id="PS51257">
    <property type="entry name" value="PROKAR_LIPOPROTEIN"/>
    <property type="match status" value="1"/>
</dbReference>
<dbReference type="PROSITE" id="PS51109">
    <property type="entry name" value="G5"/>
    <property type="match status" value="1"/>
</dbReference>
<comment type="caution">
    <text evidence="4">The sequence shown here is derived from an EMBL/GenBank/DDBJ whole genome shotgun (WGS) entry which is preliminary data.</text>
</comment>
<reference evidence="4 5" key="1">
    <citation type="submission" date="2021-09" db="EMBL/GenBank/DDBJ databases">
        <title>Whole genome sequence of Nocardioides sp. GBK3QG-3.</title>
        <authorList>
            <person name="Tuo L."/>
        </authorList>
    </citation>
    <scope>NUCLEOTIDE SEQUENCE [LARGE SCALE GENOMIC DNA]</scope>
    <source>
        <strain evidence="4 5">GBK3QG-3</strain>
    </source>
</reference>
<keyword evidence="1 2" id="KW-0732">Signal</keyword>
<accession>A0ABS7UIT3</accession>
<dbReference type="InterPro" id="IPR011098">
    <property type="entry name" value="G5_dom"/>
</dbReference>
<dbReference type="Gene3D" id="2.20.230.10">
    <property type="entry name" value="Resuscitation-promoting factor rpfb"/>
    <property type="match status" value="1"/>
</dbReference>
<evidence type="ECO:0000256" key="1">
    <source>
        <dbReference type="ARBA" id="ARBA00022729"/>
    </source>
</evidence>
<feature type="domain" description="G5" evidence="3">
    <location>
        <begin position="48"/>
        <end position="128"/>
    </location>
</feature>
<dbReference type="EMBL" id="JAIQZJ010000016">
    <property type="protein sequence ID" value="MBZ5740571.1"/>
    <property type="molecule type" value="Genomic_DNA"/>
</dbReference>
<feature type="chain" id="PRO_5045758135" evidence="2">
    <location>
        <begin position="23"/>
        <end position="189"/>
    </location>
</feature>
<feature type="signal peptide" evidence="2">
    <location>
        <begin position="1"/>
        <end position="22"/>
    </location>
</feature>
<evidence type="ECO:0000259" key="3">
    <source>
        <dbReference type="PROSITE" id="PS51109"/>
    </source>
</evidence>
<protein>
    <submittedName>
        <fullName evidence="4">G5 domain-containing protein</fullName>
    </submittedName>
</protein>
<proteinExistence type="predicted"/>
<dbReference type="Proteomes" id="UP000780875">
    <property type="component" value="Unassembled WGS sequence"/>
</dbReference>
<dbReference type="RefSeq" id="WP_224124933.1">
    <property type="nucleotide sequence ID" value="NZ_JAIQZJ010000016.1"/>
</dbReference>
<keyword evidence="5" id="KW-1185">Reference proteome</keyword>
<organism evidence="4 5">
    <name type="scientific">Nocardioides mangrovi</name>
    <dbReference type="NCBI Taxonomy" id="2874580"/>
    <lineage>
        <taxon>Bacteria</taxon>
        <taxon>Bacillati</taxon>
        <taxon>Actinomycetota</taxon>
        <taxon>Actinomycetes</taxon>
        <taxon>Propionibacteriales</taxon>
        <taxon>Nocardioidaceae</taxon>
        <taxon>Nocardioides</taxon>
    </lineage>
</organism>
<evidence type="ECO:0000313" key="4">
    <source>
        <dbReference type="EMBL" id="MBZ5740571.1"/>
    </source>
</evidence>
<name>A0ABS7UIT3_9ACTN</name>
<dbReference type="SMART" id="SM01208">
    <property type="entry name" value="G5"/>
    <property type="match status" value="1"/>
</dbReference>